<organism evidence="3 4">
    <name type="scientific">Natranaeroarchaeum sulfidigenes</name>
    <dbReference type="NCBI Taxonomy" id="2784880"/>
    <lineage>
        <taxon>Archaea</taxon>
        <taxon>Methanobacteriati</taxon>
        <taxon>Methanobacteriota</taxon>
        <taxon>Stenosarchaea group</taxon>
        <taxon>Halobacteria</taxon>
        <taxon>Halobacteriales</taxon>
        <taxon>Natronoarchaeaceae</taxon>
        <taxon>Natranaeroarchaeum</taxon>
    </lineage>
</organism>
<accession>A0A897MVV5</accession>
<feature type="region of interest" description="Disordered" evidence="1">
    <location>
        <begin position="1"/>
        <end position="33"/>
    </location>
</feature>
<reference evidence="3" key="1">
    <citation type="submission" date="2020-11" db="EMBL/GenBank/DDBJ databases">
        <title>Carbohydrate-dependent, anaerobic sulfur respiration: A novel catabolism in halophilic archaea.</title>
        <authorList>
            <person name="Sorokin D.Y."/>
            <person name="Messina E."/>
            <person name="Smedile F."/>
            <person name="La Cono V."/>
            <person name="Hallsworth J.E."/>
            <person name="Yakimov M.M."/>
        </authorList>
    </citation>
    <scope>NUCLEOTIDE SEQUENCE</scope>
    <source>
        <strain evidence="3">AArc-S</strain>
    </source>
</reference>
<protein>
    <submittedName>
        <fullName evidence="3">WD40/PQQ-like beta propeller repeat containing protein</fullName>
    </submittedName>
</protein>
<dbReference type="Proteomes" id="UP000663586">
    <property type="component" value="Chromosome"/>
</dbReference>
<feature type="domain" description="Pyrrolo-quinoline quinone repeat" evidence="2">
    <location>
        <begin position="59"/>
        <end position="238"/>
    </location>
</feature>
<keyword evidence="4" id="KW-1185">Reference proteome</keyword>
<dbReference type="InterPro" id="IPR018391">
    <property type="entry name" value="PQQ_b-propeller_rpt"/>
</dbReference>
<dbReference type="InterPro" id="IPR011047">
    <property type="entry name" value="Quinoprotein_ADH-like_sf"/>
</dbReference>
<gene>
    <name evidence="3" type="ORF">AArcS_1197</name>
</gene>
<evidence type="ECO:0000256" key="1">
    <source>
        <dbReference type="SAM" id="MobiDB-lite"/>
    </source>
</evidence>
<sequence length="433" mass="47478">MSEDAEGRLTSRPLDPETTVELPELTPRSTRQQWTRSALASFDDADIEDPPAFLVGTGHGVVRAVDDGGTELWSVDLGGMAVALEPTLVDDEPVVLVGTRGETAVLALLDAIEGRVRWSHDLEADLGSATKETLFYYPMTVDLASDATANGTAGDRLYAAARRYERDGDDRDFESRVYAFDPDGTVAWTYDADASPIALDRRDDRVAVAYNRCHGDHQCGLVVLDAADGDLDHTWDPGTDGGRRVGDVALDDEGVVLASHGDYRGYALDRTGGERWQVDLGRPLEDDDTVYTYPNHVTVDDDHALFVTGNTFPEDGRDTDERHPDEHSMAVVDRETGDRRRTLAVDGWLGGQDWMGDEIALAVGQHFRDRDPETHGLRFVGPDSGENRRFGTDGIAVAVAVNDDLVAVLEEPIAYHDEDDHRGAHRLRVISKP</sequence>
<dbReference type="EMBL" id="CP064786">
    <property type="protein sequence ID" value="QSG02415.1"/>
    <property type="molecule type" value="Genomic_DNA"/>
</dbReference>
<dbReference type="SMART" id="SM00564">
    <property type="entry name" value="PQQ"/>
    <property type="match status" value="4"/>
</dbReference>
<evidence type="ECO:0000313" key="4">
    <source>
        <dbReference type="Proteomes" id="UP000663586"/>
    </source>
</evidence>
<evidence type="ECO:0000259" key="2">
    <source>
        <dbReference type="Pfam" id="PF13360"/>
    </source>
</evidence>
<dbReference type="AlphaFoldDB" id="A0A897MVV5"/>
<dbReference type="InterPro" id="IPR002372">
    <property type="entry name" value="PQQ_rpt_dom"/>
</dbReference>
<dbReference type="PANTHER" id="PTHR34512:SF30">
    <property type="entry name" value="OUTER MEMBRANE PROTEIN ASSEMBLY FACTOR BAMB"/>
    <property type="match status" value="1"/>
</dbReference>
<dbReference type="PANTHER" id="PTHR34512">
    <property type="entry name" value="CELL SURFACE PROTEIN"/>
    <property type="match status" value="1"/>
</dbReference>
<proteinExistence type="predicted"/>
<dbReference type="SUPFAM" id="SSF50998">
    <property type="entry name" value="Quinoprotein alcohol dehydrogenase-like"/>
    <property type="match status" value="1"/>
</dbReference>
<dbReference type="RefSeq" id="WP_238479566.1">
    <property type="nucleotide sequence ID" value="NZ_CP064786.1"/>
</dbReference>
<name>A0A897MVV5_9EURY</name>
<dbReference type="Pfam" id="PF13360">
    <property type="entry name" value="PQQ_2"/>
    <property type="match status" value="1"/>
</dbReference>
<dbReference type="GeneID" id="70684581"/>
<dbReference type="InterPro" id="IPR015943">
    <property type="entry name" value="WD40/YVTN_repeat-like_dom_sf"/>
</dbReference>
<dbReference type="Gene3D" id="2.40.10.480">
    <property type="match status" value="1"/>
</dbReference>
<dbReference type="Gene3D" id="2.130.10.10">
    <property type="entry name" value="YVTN repeat-like/Quinoprotein amine dehydrogenase"/>
    <property type="match status" value="1"/>
</dbReference>
<evidence type="ECO:0000313" key="3">
    <source>
        <dbReference type="EMBL" id="QSG02415.1"/>
    </source>
</evidence>
<dbReference type="KEGG" id="hara:AArcS_1197"/>